<evidence type="ECO:0000313" key="1">
    <source>
        <dbReference type="EMBL" id="CAI9960780.1"/>
    </source>
</evidence>
<gene>
    <name evidence="2" type="ORF">HINF_LOCUS37571</name>
    <name evidence="1" type="ORF">HINF_LOCUS48425</name>
</gene>
<dbReference type="Gene3D" id="2.160.20.110">
    <property type="match status" value="1"/>
</dbReference>
<accession>A0AA86QLD6</accession>
<evidence type="ECO:0000313" key="2">
    <source>
        <dbReference type="EMBL" id="CAL6038852.1"/>
    </source>
</evidence>
<reference evidence="2 3" key="2">
    <citation type="submission" date="2024-07" db="EMBL/GenBank/DDBJ databases">
        <authorList>
            <person name="Akdeniz Z."/>
        </authorList>
    </citation>
    <scope>NUCLEOTIDE SEQUENCE [LARGE SCALE GENOMIC DNA]</scope>
</reference>
<keyword evidence="3" id="KW-1185">Reference proteome</keyword>
<comment type="caution">
    <text evidence="1">The sequence shown here is derived from an EMBL/GenBank/DDBJ whole genome shotgun (WGS) entry which is preliminary data.</text>
</comment>
<sequence length="347" mass="37118">MYLCLQLVLGRQKCLTQFRVGRRVGRFPLRTQNDPIATFFIQAAFLRNFGIIGFQDFQSLYSEIRNIGAYMNVQIINVQNVTDSLSVVFGVHNSYNGTIYNASMVGCNISNIYTNAGSLIGLQQNSSVLIVNTTILQTNITGLNAVGGLLGYQYINSVLTVNNSSIVITNIFGIGNGIGGIVGSGYSSGSFKLYNLSLSQIIIKGKVQVGGYCGVLYKDSNILIYNSSITNVNISDQNSAGGVIGWIDSANLTIIDSSVSLVSIVTTSAYNGGVVGNLQKGNIQITNSILKTIKQTFKGSEKGFISSVSGGAKFIITTSSATGIFFNNVVQPDCASLTNTWSNRQCT</sequence>
<dbReference type="EMBL" id="CAXDID020000140">
    <property type="protein sequence ID" value="CAL6038852.1"/>
    <property type="molecule type" value="Genomic_DNA"/>
</dbReference>
<protein>
    <submittedName>
        <fullName evidence="1">Uncharacterized protein</fullName>
    </submittedName>
</protein>
<name>A0AA86QLD6_9EUKA</name>
<proteinExistence type="predicted"/>
<reference evidence="1" key="1">
    <citation type="submission" date="2023-06" db="EMBL/GenBank/DDBJ databases">
        <authorList>
            <person name="Kurt Z."/>
        </authorList>
    </citation>
    <scope>NUCLEOTIDE SEQUENCE</scope>
</reference>
<organism evidence="1">
    <name type="scientific">Hexamita inflata</name>
    <dbReference type="NCBI Taxonomy" id="28002"/>
    <lineage>
        <taxon>Eukaryota</taxon>
        <taxon>Metamonada</taxon>
        <taxon>Diplomonadida</taxon>
        <taxon>Hexamitidae</taxon>
        <taxon>Hexamitinae</taxon>
        <taxon>Hexamita</taxon>
    </lineage>
</organism>
<evidence type="ECO:0000313" key="3">
    <source>
        <dbReference type="Proteomes" id="UP001642409"/>
    </source>
</evidence>
<dbReference type="Proteomes" id="UP001642409">
    <property type="component" value="Unassembled WGS sequence"/>
</dbReference>
<dbReference type="AlphaFoldDB" id="A0AA86QLD6"/>
<dbReference type="EMBL" id="CATOUU010000934">
    <property type="protein sequence ID" value="CAI9960780.1"/>
    <property type="molecule type" value="Genomic_DNA"/>
</dbReference>